<dbReference type="GO" id="GO:0015074">
    <property type="term" value="P:DNA integration"/>
    <property type="evidence" value="ECO:0007669"/>
    <property type="project" value="InterPro"/>
</dbReference>
<dbReference type="FunFam" id="1.10.340.70:FF:000003">
    <property type="entry name" value="Protein CBG25708"/>
    <property type="match status" value="1"/>
</dbReference>
<dbReference type="CDD" id="cd05481">
    <property type="entry name" value="retropepsin_like_LTR_1"/>
    <property type="match status" value="1"/>
</dbReference>
<dbReference type="InterPro" id="IPR036397">
    <property type="entry name" value="RNaseH_sf"/>
</dbReference>
<dbReference type="CDD" id="cd09274">
    <property type="entry name" value="RNase_HI_RT_Ty3"/>
    <property type="match status" value="1"/>
</dbReference>
<dbReference type="PANTHER" id="PTHR37984">
    <property type="entry name" value="PROTEIN CBG26694"/>
    <property type="match status" value="1"/>
</dbReference>
<dbReference type="OrthoDB" id="775972at2759"/>
<evidence type="ECO:0000313" key="7">
    <source>
        <dbReference type="Proteomes" id="UP000694569"/>
    </source>
</evidence>
<sequence>MAAAHSIPLPETMRVSGDCSSNWDNFRAEFEDYSLATGLHETPAAVQAATLRRVMGSECLHVYKHNLNLTEEQKSDTKAILDALEVFFRPSKNVIYERYIFGCCKQEEGETIDSFVTRLREKAASCEYGSLRDELIRDKIVLGITSESTRRRLLREHDLNLQAAIVICRTAELTDKHMGAMEQDKQTDSINAASKQQPSLKNHQLQHKNHLRNSPGSALTSCKYCGNVHIREKGQCPAYGKSCRACGRLNHFAGVCLSSKREARNLHTLEHRSDLEDAHLLSTDVVYTKECIGAVQSKGQKWFVNLILNNICQPCQLDSGATCNVMGLKDKMKLAPRAPLQPSGTKLKLYSGELMESFGRFRTECCIRGHMHKLEFEIVEANQKPLLSGSTCEHLGLMQFTIPAELHNVDNLSVKSLTRPLTKQQILKVYSDVFDGPIISVPGEVHFELDPTIPPVQCAPRNVPVAIKPQVKAQLDKYEAEGHLISVSEPTDWISNMVVIRKPEKIRICIDPKFLNMALRRSHYLMPTLDDVLHKLPKARIFTLVDARDAFLQCKLDQKSSYMTTFWTPWGRKRWLKLPFGVSVAPEVYQRKQHELLCGLHGIEPIADDILIVGCGDTDEEAAHDHDEKLLALLDRCREVRLRLSVNKLQFKVQEVHFHGHILSSQGLKADPDKIRAIVDMPQPSDAKALQRFIGFVTYLAKFMPHLSEVCEPLRRLLDKDAVWHWLPKHDQAVKKIKQLVTAAPVLKYYDVTKPVTIQGDSSKNGLGCCLLQEEQPVAYASRALSSAEQNYAQIEKECLSIVFACQRFHHYLYGRDTITAETDHKPLIAIFKKPLLCAPKRLQSMMLTLQHYNLDVVYKPGSQMYISDTLSRATTNHVTPRNEHEHHTVCLLQQEQLFFAEVNQADYLNVTDQRLHQLQQHTDRDETLQALKTIVLNGWPDDKDTAPTIVKEYWSFRDEISVQNGILYKGPRVIVPRSLRAEMLLRIHSSHIGGEACYRQARDTLYWPNMQGEIKDFVSNCPTCNEFAHLQQKETMMSHEIPTRPWQIVSMDLFNYAGKEYLILVDHYSDFWEIELLPDLSTETTVKRCKAQFARHGQPDKVISDNGPQFSSLQFRKFAFEWEFEHVTSSPRHPQANGKAESAVKIVKNLCKKAQSDGKDQWKAILHWRNTPTVGMDSSPAQRLMSRRLKTSLPVANKLLEPSVIQGVPEKLRLKRQVFKAQYDTSARDLPELNIGERIRMKPLPGDRTSRWRMGTYLQKVAPRSYLVDIDGTLYRRNRVDLRVAEKPDSHYPIVRPDSPGTAKANSPIGSKECAEMMPQTNTTDSPEQADISDGSEWQSMPVSGEKSPVTSEKLSIQRGPVFTRSGRHSQPPKRLNL</sequence>
<dbReference type="InterPro" id="IPR043128">
    <property type="entry name" value="Rev_trsase/Diguanyl_cyclase"/>
</dbReference>
<dbReference type="FunFam" id="3.30.420.10:FF:000063">
    <property type="entry name" value="Retrovirus-related Pol polyprotein from transposon 297-like Protein"/>
    <property type="match status" value="1"/>
</dbReference>
<accession>A0A8C5PQ13</accession>
<dbReference type="Ensembl" id="ENSLLET00000026981.1">
    <property type="protein sequence ID" value="ENSLLEP00000025988.1"/>
    <property type="gene ID" value="ENSLLEG00000016488.1"/>
</dbReference>
<protein>
    <recommendedName>
        <fullName evidence="3">Gypsy retrotransposon integrase-like protein 1</fullName>
        <ecNumber evidence="2">3.1.26.4</ecNumber>
    </recommendedName>
</protein>
<dbReference type="Pfam" id="PF17919">
    <property type="entry name" value="RT_RNaseH_2"/>
    <property type="match status" value="1"/>
</dbReference>
<dbReference type="InterPro" id="IPR012337">
    <property type="entry name" value="RNaseH-like_sf"/>
</dbReference>
<proteinExistence type="inferred from homology"/>
<dbReference type="PROSITE" id="PS50994">
    <property type="entry name" value="INTEGRASE"/>
    <property type="match status" value="1"/>
</dbReference>
<dbReference type="FunFam" id="3.30.70.270:FF:000026">
    <property type="entry name" value="Transposon Ty3-G Gag-Pol polyprotein"/>
    <property type="match status" value="1"/>
</dbReference>
<comment type="similarity">
    <text evidence="1">Belongs to the beta type-B retroviral polymerase family. HERV class-II K(HML-2) pol subfamily.</text>
</comment>
<evidence type="ECO:0000256" key="1">
    <source>
        <dbReference type="ARBA" id="ARBA00010879"/>
    </source>
</evidence>
<feature type="domain" description="Integrase catalytic" evidence="5">
    <location>
        <begin position="1042"/>
        <end position="1218"/>
    </location>
</feature>
<evidence type="ECO:0000313" key="6">
    <source>
        <dbReference type="Ensembl" id="ENSLLEP00000025988.1"/>
    </source>
</evidence>
<dbReference type="GeneTree" id="ENSGT00940000169923"/>
<dbReference type="Pfam" id="PF00078">
    <property type="entry name" value="RVT_1"/>
    <property type="match status" value="1"/>
</dbReference>
<feature type="compositionally biased region" description="Basic residues" evidence="4">
    <location>
        <begin position="1367"/>
        <end position="1379"/>
    </location>
</feature>
<feature type="region of interest" description="Disordered" evidence="4">
    <location>
        <begin position="1319"/>
        <end position="1379"/>
    </location>
</feature>
<dbReference type="InterPro" id="IPR041588">
    <property type="entry name" value="Integrase_H2C2"/>
</dbReference>
<dbReference type="CDD" id="cd01647">
    <property type="entry name" value="RT_LTR"/>
    <property type="match status" value="1"/>
</dbReference>
<dbReference type="Gene3D" id="3.30.420.10">
    <property type="entry name" value="Ribonuclease H-like superfamily/Ribonuclease H"/>
    <property type="match status" value="1"/>
</dbReference>
<dbReference type="InterPro" id="IPR043502">
    <property type="entry name" value="DNA/RNA_pol_sf"/>
</dbReference>
<dbReference type="GO" id="GO:0003676">
    <property type="term" value="F:nucleic acid binding"/>
    <property type="evidence" value="ECO:0007669"/>
    <property type="project" value="InterPro"/>
</dbReference>
<dbReference type="Proteomes" id="UP000694569">
    <property type="component" value="Unplaced"/>
</dbReference>
<dbReference type="Gene3D" id="1.10.340.70">
    <property type="match status" value="1"/>
</dbReference>
<evidence type="ECO:0000259" key="5">
    <source>
        <dbReference type="PROSITE" id="PS50994"/>
    </source>
</evidence>
<dbReference type="GO" id="GO:0004523">
    <property type="term" value="F:RNA-DNA hybrid ribonuclease activity"/>
    <property type="evidence" value="ECO:0007669"/>
    <property type="project" value="UniProtKB-EC"/>
</dbReference>
<evidence type="ECO:0000256" key="4">
    <source>
        <dbReference type="SAM" id="MobiDB-lite"/>
    </source>
</evidence>
<dbReference type="Pfam" id="PF00665">
    <property type="entry name" value="rve"/>
    <property type="match status" value="1"/>
</dbReference>
<dbReference type="EC" id="3.1.26.4" evidence="2"/>
<dbReference type="InterPro" id="IPR041577">
    <property type="entry name" value="RT_RNaseH_2"/>
</dbReference>
<dbReference type="InterPro" id="IPR001584">
    <property type="entry name" value="Integrase_cat-core"/>
</dbReference>
<organism evidence="6 7">
    <name type="scientific">Leptobrachium leishanense</name>
    <name type="common">Leishan spiny toad</name>
    <dbReference type="NCBI Taxonomy" id="445787"/>
    <lineage>
        <taxon>Eukaryota</taxon>
        <taxon>Metazoa</taxon>
        <taxon>Chordata</taxon>
        <taxon>Craniata</taxon>
        <taxon>Vertebrata</taxon>
        <taxon>Euteleostomi</taxon>
        <taxon>Amphibia</taxon>
        <taxon>Batrachia</taxon>
        <taxon>Anura</taxon>
        <taxon>Pelobatoidea</taxon>
        <taxon>Megophryidae</taxon>
        <taxon>Leptobrachium</taxon>
    </lineage>
</organism>
<evidence type="ECO:0000256" key="2">
    <source>
        <dbReference type="ARBA" id="ARBA00012180"/>
    </source>
</evidence>
<dbReference type="Gene3D" id="3.30.70.270">
    <property type="match status" value="2"/>
</dbReference>
<dbReference type="InterPro" id="IPR050951">
    <property type="entry name" value="Retrovirus_Pol_polyprotein"/>
</dbReference>
<dbReference type="InterPro" id="IPR000477">
    <property type="entry name" value="RT_dom"/>
</dbReference>
<evidence type="ECO:0000256" key="3">
    <source>
        <dbReference type="ARBA" id="ARBA00039658"/>
    </source>
</evidence>
<dbReference type="SUPFAM" id="SSF56672">
    <property type="entry name" value="DNA/RNA polymerases"/>
    <property type="match status" value="1"/>
</dbReference>
<reference evidence="6" key="1">
    <citation type="submission" date="2025-08" db="UniProtKB">
        <authorList>
            <consortium name="Ensembl"/>
        </authorList>
    </citation>
    <scope>IDENTIFICATION</scope>
</reference>
<dbReference type="SUPFAM" id="SSF53098">
    <property type="entry name" value="Ribonuclease H-like"/>
    <property type="match status" value="1"/>
</dbReference>
<reference evidence="6" key="2">
    <citation type="submission" date="2025-09" db="UniProtKB">
        <authorList>
            <consortium name="Ensembl"/>
        </authorList>
    </citation>
    <scope>IDENTIFICATION</scope>
</reference>
<dbReference type="Gene3D" id="3.10.10.10">
    <property type="entry name" value="HIV Type 1 Reverse Transcriptase, subunit A, domain 1"/>
    <property type="match status" value="1"/>
</dbReference>
<name>A0A8C5PQ13_9ANUR</name>
<keyword evidence="7" id="KW-1185">Reference proteome</keyword>
<feature type="compositionally biased region" description="Polar residues" evidence="4">
    <location>
        <begin position="188"/>
        <end position="203"/>
    </location>
</feature>
<dbReference type="FunFam" id="3.10.20.370:FF:000001">
    <property type="entry name" value="Retrovirus-related Pol polyprotein from transposon 17.6-like protein"/>
    <property type="match status" value="1"/>
</dbReference>
<dbReference type="PANTHER" id="PTHR37984:SF8">
    <property type="entry name" value="CCHC-TYPE DOMAIN-CONTAINING PROTEIN"/>
    <property type="match status" value="1"/>
</dbReference>
<feature type="region of interest" description="Disordered" evidence="4">
    <location>
        <begin position="181"/>
        <end position="215"/>
    </location>
</feature>
<dbReference type="Pfam" id="PF17921">
    <property type="entry name" value="Integrase_H2C2"/>
    <property type="match status" value="1"/>
</dbReference>